<protein>
    <submittedName>
        <fullName evidence="2">Uncharacterized protein</fullName>
    </submittedName>
</protein>
<keyword evidence="3" id="KW-1185">Reference proteome</keyword>
<organism evidence="2 3">
    <name type="scientific">Natranaerobius trueperi</name>
    <dbReference type="NCBI Taxonomy" id="759412"/>
    <lineage>
        <taxon>Bacteria</taxon>
        <taxon>Bacillati</taxon>
        <taxon>Bacillota</taxon>
        <taxon>Clostridia</taxon>
        <taxon>Natranaerobiales</taxon>
        <taxon>Natranaerobiaceae</taxon>
        <taxon>Natranaerobius</taxon>
    </lineage>
</organism>
<dbReference type="EMBL" id="NIQC01000005">
    <property type="protein sequence ID" value="OWZ84373.1"/>
    <property type="molecule type" value="Genomic_DNA"/>
</dbReference>
<feature type="transmembrane region" description="Helical" evidence="1">
    <location>
        <begin position="20"/>
        <end position="45"/>
    </location>
</feature>
<dbReference type="AlphaFoldDB" id="A0A226BZB5"/>
<feature type="transmembrane region" description="Helical" evidence="1">
    <location>
        <begin position="150"/>
        <end position="170"/>
    </location>
</feature>
<evidence type="ECO:0000313" key="2">
    <source>
        <dbReference type="EMBL" id="OWZ84373.1"/>
    </source>
</evidence>
<proteinExistence type="predicted"/>
<dbReference type="RefSeq" id="WP_089022947.1">
    <property type="nucleotide sequence ID" value="NZ_NIQC01000005.1"/>
</dbReference>
<feature type="transmembrane region" description="Helical" evidence="1">
    <location>
        <begin position="125"/>
        <end position="144"/>
    </location>
</feature>
<gene>
    <name evidence="2" type="ORF">CDO51_03680</name>
</gene>
<accession>A0A226BZB5</accession>
<feature type="transmembrane region" description="Helical" evidence="1">
    <location>
        <begin position="85"/>
        <end position="105"/>
    </location>
</feature>
<reference evidence="2 3" key="1">
    <citation type="submission" date="2017-06" db="EMBL/GenBank/DDBJ databases">
        <title>Draft Genome Sequence of Natranaerobius trueperi halophilic, alkalithermophilic bacteria from soda lakes.</title>
        <authorList>
            <person name="Zhao B."/>
        </authorList>
    </citation>
    <scope>NUCLEOTIDE SEQUENCE [LARGE SCALE GENOMIC DNA]</scope>
    <source>
        <strain evidence="2 3">DSM 18760</strain>
    </source>
</reference>
<name>A0A226BZB5_9FIRM</name>
<keyword evidence="1" id="KW-1133">Transmembrane helix</keyword>
<dbReference type="OrthoDB" id="2596219at2"/>
<evidence type="ECO:0000313" key="3">
    <source>
        <dbReference type="Proteomes" id="UP000214588"/>
    </source>
</evidence>
<comment type="caution">
    <text evidence="2">The sequence shown here is derived from an EMBL/GenBank/DDBJ whole genome shotgun (WGS) entry which is preliminary data.</text>
</comment>
<keyword evidence="1" id="KW-0472">Membrane</keyword>
<dbReference type="Proteomes" id="UP000214588">
    <property type="component" value="Unassembled WGS sequence"/>
</dbReference>
<evidence type="ECO:0000256" key="1">
    <source>
        <dbReference type="SAM" id="Phobius"/>
    </source>
</evidence>
<feature type="transmembrane region" description="Helical" evidence="1">
    <location>
        <begin position="57"/>
        <end position="73"/>
    </location>
</feature>
<keyword evidence="1" id="KW-0812">Transmembrane</keyword>
<sequence>MFDKAFTNLYWGFLFVSLDFRINGVTLLPDIIGYILFAVALSSLASHSKYWDKAKNFNLPMIFVSLFTIYEPQNHGGGLNVQFNLIELLAIILSLFVVYHIFMGIKEVGDSKEQYEISEEAQQKWYYFLGVKIASLVGFVFLVVPSIAVVYVIAVLIANITITLLIMGFISKCQLSLK</sequence>